<dbReference type="InterPro" id="IPR002498">
    <property type="entry name" value="PInositol-4-P-4/5-kinase_core"/>
</dbReference>
<dbReference type="Proteomes" id="UP000695022">
    <property type="component" value="Unplaced"/>
</dbReference>
<protein>
    <submittedName>
        <fullName evidence="5">Phosphatidylinositol 5-phosphate 4-kinase type-2 alpha-like</fullName>
    </submittedName>
</protein>
<evidence type="ECO:0000313" key="4">
    <source>
        <dbReference type="Proteomes" id="UP000695022"/>
    </source>
</evidence>
<dbReference type="SUPFAM" id="SSF56104">
    <property type="entry name" value="SAICAR synthase-like"/>
    <property type="match status" value="1"/>
</dbReference>
<evidence type="ECO:0000256" key="2">
    <source>
        <dbReference type="SAM" id="MobiDB-lite"/>
    </source>
</evidence>
<dbReference type="RefSeq" id="XP_014674644.1">
    <property type="nucleotide sequence ID" value="XM_014819158.1"/>
</dbReference>
<dbReference type="SMART" id="SM00330">
    <property type="entry name" value="PIPKc"/>
    <property type="match status" value="1"/>
</dbReference>
<reference evidence="5" key="1">
    <citation type="submission" date="2025-08" db="UniProtKB">
        <authorList>
            <consortium name="RefSeq"/>
        </authorList>
    </citation>
    <scope>IDENTIFICATION</scope>
</reference>
<dbReference type="InterPro" id="IPR023610">
    <property type="entry name" value="PInositol-4/5-P-5/4-kinase"/>
</dbReference>
<feature type="domain" description="PIPK" evidence="3">
    <location>
        <begin position="22"/>
        <end position="404"/>
    </location>
</feature>
<keyword evidence="1" id="KW-0547">Nucleotide-binding</keyword>
<dbReference type="Gene3D" id="3.30.800.10">
    <property type="entry name" value="Phosphatidylinositol Phosphate Kinase II Beta"/>
    <property type="match status" value="1"/>
</dbReference>
<sequence length="405" mass="46540">MATQSKKKHIKAVSQKKRLFRANEPLLSVFMWGINHTINELSHVNIPVMLLPDDFKAFSKTRVDNHLFNKENMPSHFKVKEYCPIVFRNLRERYGIEDSDYLKSLTKCEPVASDAQGRSTARFLMSHDHKFIIKTMVSEEVEQMHSILKAYHQYVVENHGQTLLPQYLGLYRFTVDGAETYMVITRNVFSQNLTIHKKYDLKGSTVDRSASEKERAKDLPTFKDNDFVNDGVIVHVGSETKAKLIEKITKDVEFLTSQHLMDYSLLVGIHDCEKAQEEAESRRQEENSNGIEEEDESPESDVSFDYKNTPPDSPVFSPDNQGYFKFDSLEFDCESDIYGMKCSENAARKEVYFVGIIDILTHYGARKRTAQAVKTVKHGAGAEISTVNPEQYSRRFLEFVSKALE</sequence>
<dbReference type="Pfam" id="PF01504">
    <property type="entry name" value="PIP5K"/>
    <property type="match status" value="1"/>
</dbReference>
<dbReference type="PANTHER" id="PTHR23086">
    <property type="entry name" value="PHOSPHATIDYLINOSITOL-4-PHOSPHATE 5-KINASE"/>
    <property type="match status" value="1"/>
</dbReference>
<dbReference type="CDD" id="cd17305">
    <property type="entry name" value="PIPKc_PIP5KII"/>
    <property type="match status" value="1"/>
</dbReference>
<dbReference type="InterPro" id="IPR027483">
    <property type="entry name" value="PInositol-4-P-4/5-kinase_C_sf"/>
</dbReference>
<evidence type="ECO:0000313" key="5">
    <source>
        <dbReference type="RefSeq" id="XP_014674644.1"/>
    </source>
</evidence>
<evidence type="ECO:0000259" key="3">
    <source>
        <dbReference type="PROSITE" id="PS51455"/>
    </source>
</evidence>
<organism evidence="4 5">
    <name type="scientific">Priapulus caudatus</name>
    <name type="common">Priapulid worm</name>
    <dbReference type="NCBI Taxonomy" id="37621"/>
    <lineage>
        <taxon>Eukaryota</taxon>
        <taxon>Metazoa</taxon>
        <taxon>Ecdysozoa</taxon>
        <taxon>Scalidophora</taxon>
        <taxon>Priapulida</taxon>
        <taxon>Priapulimorpha</taxon>
        <taxon>Priapulimorphida</taxon>
        <taxon>Priapulidae</taxon>
        <taxon>Priapulus</taxon>
    </lineage>
</organism>
<evidence type="ECO:0000256" key="1">
    <source>
        <dbReference type="PROSITE-ProRule" id="PRU00781"/>
    </source>
</evidence>
<gene>
    <name evidence="5" type="primary">LOC106814805</name>
</gene>
<proteinExistence type="predicted"/>
<accession>A0ABM1ER23</accession>
<dbReference type="InterPro" id="IPR027484">
    <property type="entry name" value="PInositol-4-P-5-kinase_N"/>
</dbReference>
<keyword evidence="1" id="KW-0418">Kinase</keyword>
<name>A0ABM1ER23_PRICU</name>
<dbReference type="PROSITE" id="PS51455">
    <property type="entry name" value="PIPK"/>
    <property type="match status" value="1"/>
</dbReference>
<keyword evidence="4" id="KW-1185">Reference proteome</keyword>
<feature type="compositionally biased region" description="Basic and acidic residues" evidence="2">
    <location>
        <begin position="276"/>
        <end position="286"/>
    </location>
</feature>
<dbReference type="Gene3D" id="3.30.810.10">
    <property type="entry name" value="2-Layer Sandwich"/>
    <property type="match status" value="2"/>
</dbReference>
<keyword evidence="1" id="KW-0808">Transferase</keyword>
<feature type="region of interest" description="Disordered" evidence="2">
    <location>
        <begin position="276"/>
        <end position="313"/>
    </location>
</feature>
<dbReference type="PANTHER" id="PTHR23086:SF8">
    <property type="entry name" value="PHOSPHATIDYLINOSITOL 5-PHOSPHATE 4-KINASE, ISOFORM A"/>
    <property type="match status" value="1"/>
</dbReference>
<dbReference type="GeneID" id="106814805"/>
<keyword evidence="1" id="KW-0067">ATP-binding</keyword>